<sequence>MKKLIGHLLSLIVGGFFVWAGIVKLTGPTEFFQSILHYQLVGEDAAWWTAMFLPWLEVFAGIGLIIPQTRSGALAWLTLLLLVFEASLVSALARGLNIDCGCLGGSGSSVTFALARNGFLLAALVGIYFISICPRKKIL</sequence>
<evidence type="ECO:0000256" key="3">
    <source>
        <dbReference type="ARBA" id="ARBA00022989"/>
    </source>
</evidence>
<evidence type="ECO:0000256" key="4">
    <source>
        <dbReference type="ARBA" id="ARBA00023136"/>
    </source>
</evidence>
<protein>
    <recommendedName>
        <fullName evidence="6">Methylamine utilisation protein MauE domain-containing protein</fullName>
    </recommendedName>
</protein>
<comment type="caution">
    <text evidence="7">The sequence shown here is derived from an EMBL/GenBank/DDBJ whole genome shotgun (WGS) entry which is preliminary data.</text>
</comment>
<keyword evidence="8" id="KW-1185">Reference proteome</keyword>
<keyword evidence="4 5" id="KW-0472">Membrane</keyword>
<feature type="transmembrane region" description="Helical" evidence="5">
    <location>
        <begin position="7"/>
        <end position="25"/>
    </location>
</feature>
<proteinExistence type="predicted"/>
<reference evidence="7" key="1">
    <citation type="journal article" date="2014" name="Int. J. Syst. Evol. Microbiol.">
        <title>Complete genome sequence of Corynebacterium casei LMG S-19264T (=DSM 44701T), isolated from a smear-ripened cheese.</title>
        <authorList>
            <consortium name="US DOE Joint Genome Institute (JGI-PGF)"/>
            <person name="Walter F."/>
            <person name="Albersmeier A."/>
            <person name="Kalinowski J."/>
            <person name="Ruckert C."/>
        </authorList>
    </citation>
    <scope>NUCLEOTIDE SEQUENCE</scope>
    <source>
        <strain evidence="7">KCTC 12870</strain>
    </source>
</reference>
<feature type="domain" description="Methylamine utilisation protein MauE" evidence="6">
    <location>
        <begin position="3"/>
        <end position="128"/>
    </location>
</feature>
<name>A0A8J3D9W5_9BACT</name>
<dbReference type="EMBL" id="BMXG01000002">
    <property type="protein sequence ID" value="GHB92960.1"/>
    <property type="molecule type" value="Genomic_DNA"/>
</dbReference>
<feature type="transmembrane region" description="Helical" evidence="5">
    <location>
        <begin position="45"/>
        <end position="66"/>
    </location>
</feature>
<evidence type="ECO:0000313" key="7">
    <source>
        <dbReference type="EMBL" id="GHB92960.1"/>
    </source>
</evidence>
<reference evidence="7" key="2">
    <citation type="submission" date="2020-09" db="EMBL/GenBank/DDBJ databases">
        <authorList>
            <person name="Sun Q."/>
            <person name="Kim S."/>
        </authorList>
    </citation>
    <scope>NUCLEOTIDE SEQUENCE</scope>
    <source>
        <strain evidence="7">KCTC 12870</strain>
    </source>
</reference>
<dbReference type="GO" id="GO:0030416">
    <property type="term" value="P:methylamine metabolic process"/>
    <property type="evidence" value="ECO:0007669"/>
    <property type="project" value="InterPro"/>
</dbReference>
<feature type="transmembrane region" description="Helical" evidence="5">
    <location>
        <begin position="113"/>
        <end position="133"/>
    </location>
</feature>
<comment type="subcellular location">
    <subcellularLocation>
        <location evidence="1">Membrane</location>
        <topology evidence="1">Multi-pass membrane protein</topology>
    </subcellularLocation>
</comment>
<feature type="transmembrane region" description="Helical" evidence="5">
    <location>
        <begin position="73"/>
        <end position="93"/>
    </location>
</feature>
<dbReference type="RefSeq" id="WP_189511586.1">
    <property type="nucleotide sequence ID" value="NZ_BMXG01000002.1"/>
</dbReference>
<keyword evidence="3 5" id="KW-1133">Transmembrane helix</keyword>
<dbReference type="AlphaFoldDB" id="A0A8J3D9W5"/>
<organism evidence="7 8">
    <name type="scientific">Cerasicoccus arenae</name>
    <dbReference type="NCBI Taxonomy" id="424488"/>
    <lineage>
        <taxon>Bacteria</taxon>
        <taxon>Pseudomonadati</taxon>
        <taxon>Verrucomicrobiota</taxon>
        <taxon>Opitutia</taxon>
        <taxon>Puniceicoccales</taxon>
        <taxon>Cerasicoccaceae</taxon>
        <taxon>Cerasicoccus</taxon>
    </lineage>
</organism>
<evidence type="ECO:0000259" key="6">
    <source>
        <dbReference type="Pfam" id="PF07291"/>
    </source>
</evidence>
<dbReference type="Proteomes" id="UP000642829">
    <property type="component" value="Unassembled WGS sequence"/>
</dbReference>
<gene>
    <name evidence="7" type="ORF">GCM10007047_05410</name>
</gene>
<evidence type="ECO:0000256" key="1">
    <source>
        <dbReference type="ARBA" id="ARBA00004141"/>
    </source>
</evidence>
<evidence type="ECO:0000256" key="2">
    <source>
        <dbReference type="ARBA" id="ARBA00022692"/>
    </source>
</evidence>
<evidence type="ECO:0000313" key="8">
    <source>
        <dbReference type="Proteomes" id="UP000642829"/>
    </source>
</evidence>
<dbReference type="GO" id="GO:0016020">
    <property type="term" value="C:membrane"/>
    <property type="evidence" value="ECO:0007669"/>
    <property type="project" value="UniProtKB-SubCell"/>
</dbReference>
<dbReference type="InterPro" id="IPR009908">
    <property type="entry name" value="Methylamine_util_MauE"/>
</dbReference>
<dbReference type="Pfam" id="PF07291">
    <property type="entry name" value="MauE"/>
    <property type="match status" value="1"/>
</dbReference>
<keyword evidence="2 5" id="KW-0812">Transmembrane</keyword>
<accession>A0A8J3D9W5</accession>
<evidence type="ECO:0000256" key="5">
    <source>
        <dbReference type="SAM" id="Phobius"/>
    </source>
</evidence>
<dbReference type="UniPathway" id="UPA00895"/>